<name>A0ABP8YCU4_9ACTN</name>
<dbReference type="CDD" id="cd05399">
    <property type="entry name" value="NT_Rel-Spo_like"/>
    <property type="match status" value="1"/>
</dbReference>
<proteinExistence type="predicted"/>
<dbReference type="EMBL" id="BAABKN010000004">
    <property type="protein sequence ID" value="GAA4724393.1"/>
    <property type="molecule type" value="Genomic_DNA"/>
</dbReference>
<dbReference type="SUPFAM" id="SSF81301">
    <property type="entry name" value="Nucleotidyltransferase"/>
    <property type="match status" value="1"/>
</dbReference>
<dbReference type="InterPro" id="IPR052366">
    <property type="entry name" value="GTP_Pyrophosphokinase"/>
</dbReference>
<accession>A0ABP8YCU4</accession>
<dbReference type="PANTHER" id="PTHR47837:SF2">
    <property type="entry name" value="GTP PYROPHOSPHOKINASE YWAC"/>
    <property type="match status" value="1"/>
</dbReference>
<dbReference type="RefSeq" id="WP_345524802.1">
    <property type="nucleotide sequence ID" value="NZ_BAABKN010000004.1"/>
</dbReference>
<feature type="domain" description="RelA/SpoT" evidence="1">
    <location>
        <begin position="52"/>
        <end position="179"/>
    </location>
</feature>
<evidence type="ECO:0000259" key="1">
    <source>
        <dbReference type="SMART" id="SM00954"/>
    </source>
</evidence>
<dbReference type="Gene3D" id="1.10.287.860">
    <property type="entry name" value="Nucleotidyltransferase"/>
    <property type="match status" value="1"/>
</dbReference>
<dbReference type="Pfam" id="PF04607">
    <property type="entry name" value="RelA_SpoT"/>
    <property type="match status" value="1"/>
</dbReference>
<protein>
    <recommendedName>
        <fullName evidence="1">RelA/SpoT domain-containing protein</fullName>
    </recommendedName>
</protein>
<sequence length="253" mass="28771">MSATPPPLPDEDFRRFMLEHRFGMDEVVTKLNILRDEFKHLHDYNPIESVSSRLKSPESLVEKIRRKGLSLDDHPSFDDVRERITDIAGVRVVCSFTSDVYRVFDVLAHQPDVRIVEIRDYIIDPKPNGYRSLHALVEVPVFLSEGPRPVGVEVQFRTVAMDFWASLEHKIYYKYRRDVPTELLAGLREAAETAYALDTNMERLHEEVRGLERLPDAVVQEIEASGDSPDASLLAALRRIGAQAPNQSSSSVS</sequence>
<evidence type="ECO:0000313" key="2">
    <source>
        <dbReference type="EMBL" id="GAA4724393.1"/>
    </source>
</evidence>
<dbReference type="PANTHER" id="PTHR47837">
    <property type="entry name" value="GTP PYROPHOSPHOKINASE YJBM"/>
    <property type="match status" value="1"/>
</dbReference>
<comment type="caution">
    <text evidence="2">The sequence shown here is derived from an EMBL/GenBank/DDBJ whole genome shotgun (WGS) entry which is preliminary data.</text>
</comment>
<reference evidence="3" key="1">
    <citation type="journal article" date="2019" name="Int. J. Syst. Evol. Microbiol.">
        <title>The Global Catalogue of Microorganisms (GCM) 10K type strain sequencing project: providing services to taxonomists for standard genome sequencing and annotation.</title>
        <authorList>
            <consortium name="The Broad Institute Genomics Platform"/>
            <consortium name="The Broad Institute Genome Sequencing Center for Infectious Disease"/>
            <person name="Wu L."/>
            <person name="Ma J."/>
        </authorList>
    </citation>
    <scope>NUCLEOTIDE SEQUENCE [LARGE SCALE GENOMIC DNA]</scope>
    <source>
        <strain evidence="3">JCM 18532</strain>
    </source>
</reference>
<evidence type="ECO:0000313" key="3">
    <source>
        <dbReference type="Proteomes" id="UP001499882"/>
    </source>
</evidence>
<keyword evidence="3" id="KW-1185">Reference proteome</keyword>
<dbReference type="Proteomes" id="UP001499882">
    <property type="component" value="Unassembled WGS sequence"/>
</dbReference>
<gene>
    <name evidence="2" type="ORF">GCM10023350_03430</name>
</gene>
<dbReference type="InterPro" id="IPR007685">
    <property type="entry name" value="RelA_SpoT"/>
</dbReference>
<dbReference type="InterPro" id="IPR043519">
    <property type="entry name" value="NT_sf"/>
</dbReference>
<dbReference type="SMART" id="SM00954">
    <property type="entry name" value="RelA_SpoT"/>
    <property type="match status" value="1"/>
</dbReference>
<dbReference type="Gene3D" id="3.30.460.10">
    <property type="entry name" value="Beta Polymerase, domain 2"/>
    <property type="match status" value="1"/>
</dbReference>
<organism evidence="2 3">
    <name type="scientific">Nocardioides endophyticus</name>
    <dbReference type="NCBI Taxonomy" id="1353775"/>
    <lineage>
        <taxon>Bacteria</taxon>
        <taxon>Bacillati</taxon>
        <taxon>Actinomycetota</taxon>
        <taxon>Actinomycetes</taxon>
        <taxon>Propionibacteriales</taxon>
        <taxon>Nocardioidaceae</taxon>
        <taxon>Nocardioides</taxon>
    </lineage>
</organism>